<dbReference type="AlphaFoldDB" id="A0A397SN15"/>
<dbReference type="STRING" id="658196.A0A397SN15"/>
<dbReference type="EMBL" id="QKYT01000432">
    <property type="protein sequence ID" value="RIA85347.1"/>
    <property type="molecule type" value="Genomic_DNA"/>
</dbReference>
<accession>A0A397SN15</accession>
<gene>
    <name evidence="1" type="ORF">C1645_830952</name>
</gene>
<evidence type="ECO:0000313" key="1">
    <source>
        <dbReference type="EMBL" id="RIA85347.1"/>
    </source>
</evidence>
<keyword evidence="2" id="KW-1185">Reference proteome</keyword>
<dbReference type="OrthoDB" id="2428276at2759"/>
<comment type="caution">
    <text evidence="1">The sequence shown here is derived from an EMBL/GenBank/DDBJ whole genome shotgun (WGS) entry which is preliminary data.</text>
</comment>
<name>A0A397SN15_9GLOM</name>
<protein>
    <submittedName>
        <fullName evidence="1">Uncharacterized protein</fullName>
    </submittedName>
</protein>
<dbReference type="Proteomes" id="UP000265703">
    <property type="component" value="Unassembled WGS sequence"/>
</dbReference>
<evidence type="ECO:0000313" key="2">
    <source>
        <dbReference type="Proteomes" id="UP000265703"/>
    </source>
</evidence>
<proteinExistence type="predicted"/>
<reference evidence="1 2" key="1">
    <citation type="submission" date="2018-06" db="EMBL/GenBank/DDBJ databases">
        <title>Comparative genomics reveals the genomic features of Rhizophagus irregularis, R. cerebriforme, R. diaphanum and Gigaspora rosea, and their symbiotic lifestyle signature.</title>
        <authorList>
            <person name="Morin E."/>
            <person name="San Clemente H."/>
            <person name="Chen E.C.H."/>
            <person name="De La Providencia I."/>
            <person name="Hainaut M."/>
            <person name="Kuo A."/>
            <person name="Kohler A."/>
            <person name="Murat C."/>
            <person name="Tang N."/>
            <person name="Roy S."/>
            <person name="Loubradou J."/>
            <person name="Henrissat B."/>
            <person name="Grigoriev I.V."/>
            <person name="Corradi N."/>
            <person name="Roux C."/>
            <person name="Martin F.M."/>
        </authorList>
    </citation>
    <scope>NUCLEOTIDE SEQUENCE [LARGE SCALE GENOMIC DNA]</scope>
    <source>
        <strain evidence="1 2">DAOM 227022</strain>
    </source>
</reference>
<organism evidence="1 2">
    <name type="scientific">Glomus cerebriforme</name>
    <dbReference type="NCBI Taxonomy" id="658196"/>
    <lineage>
        <taxon>Eukaryota</taxon>
        <taxon>Fungi</taxon>
        <taxon>Fungi incertae sedis</taxon>
        <taxon>Mucoromycota</taxon>
        <taxon>Glomeromycotina</taxon>
        <taxon>Glomeromycetes</taxon>
        <taxon>Glomerales</taxon>
        <taxon>Glomeraceae</taxon>
        <taxon>Glomus</taxon>
    </lineage>
</organism>
<sequence>MSVTTRLATIPDYDGQELPDAYYIKLRNANESARLLEVAGFNLLTRTNLMKSKMTRRFHPVPAQNPYNANANIVTEAEFLNWLQGKYRKVMIGTNRATFKALLSEKFFLHDTPDTYEKRIKPFVQGIAFADDPDVLPYLYDHLPDSLEMRIRIANPGVASTEKLNSKVAFLEAQVAQLTQVHSQGNIQNNDALNKLYILAKRLGLSGGTPKDSTFLDKYITNELIKRLGFIETYLAKLSGKSTRDTESSWHLSDEEDVLDDPMKIDFVRKKKPITSIATVKCKIKHLKIPAMALNSCAKLPIITPDIVERIGYEIDKSIKHDLSGIATVPVESIGKYKCAIDWDKDKLKIPITKRI</sequence>